<keyword evidence="1" id="KW-0472">Membrane</keyword>
<protein>
    <submittedName>
        <fullName evidence="2">Uncharacterized protein</fullName>
    </submittedName>
</protein>
<keyword evidence="1" id="KW-0812">Transmembrane</keyword>
<dbReference type="AlphaFoldDB" id="A0ABD2L021"/>
<evidence type="ECO:0000313" key="2">
    <source>
        <dbReference type="EMBL" id="KAL3108508.1"/>
    </source>
</evidence>
<feature type="transmembrane region" description="Helical" evidence="1">
    <location>
        <begin position="7"/>
        <end position="26"/>
    </location>
</feature>
<dbReference type="Proteomes" id="UP001620626">
    <property type="component" value="Unassembled WGS sequence"/>
</dbReference>
<reference evidence="2 3" key="1">
    <citation type="submission" date="2024-10" db="EMBL/GenBank/DDBJ databases">
        <authorList>
            <person name="Kim D."/>
        </authorList>
    </citation>
    <scope>NUCLEOTIDE SEQUENCE [LARGE SCALE GENOMIC DNA]</scope>
    <source>
        <strain evidence="2">BH-2024</strain>
    </source>
</reference>
<sequence length="92" mass="10059">MAHSLPVSINCYLTLCLYVVATAVGARSPLGQSANLGRATANAILTTIFTRPDEFVIWRFFYIHFFGAFCSAIIGAAIFWIVKCALVDNQTP</sequence>
<proteinExistence type="predicted"/>
<feature type="transmembrane region" description="Helical" evidence="1">
    <location>
        <begin position="61"/>
        <end position="82"/>
    </location>
</feature>
<keyword evidence="3" id="KW-1185">Reference proteome</keyword>
<evidence type="ECO:0000313" key="3">
    <source>
        <dbReference type="Proteomes" id="UP001620626"/>
    </source>
</evidence>
<gene>
    <name evidence="2" type="ORF">niasHT_015430</name>
</gene>
<keyword evidence="1" id="KW-1133">Transmembrane helix</keyword>
<evidence type="ECO:0000256" key="1">
    <source>
        <dbReference type="SAM" id="Phobius"/>
    </source>
</evidence>
<name>A0ABD2L021_9BILA</name>
<organism evidence="2 3">
    <name type="scientific">Heterodera trifolii</name>
    <dbReference type="NCBI Taxonomy" id="157864"/>
    <lineage>
        <taxon>Eukaryota</taxon>
        <taxon>Metazoa</taxon>
        <taxon>Ecdysozoa</taxon>
        <taxon>Nematoda</taxon>
        <taxon>Chromadorea</taxon>
        <taxon>Rhabditida</taxon>
        <taxon>Tylenchina</taxon>
        <taxon>Tylenchomorpha</taxon>
        <taxon>Tylenchoidea</taxon>
        <taxon>Heteroderidae</taxon>
        <taxon>Heteroderinae</taxon>
        <taxon>Heterodera</taxon>
    </lineage>
</organism>
<comment type="caution">
    <text evidence="2">The sequence shown here is derived from an EMBL/GenBank/DDBJ whole genome shotgun (WGS) entry which is preliminary data.</text>
</comment>
<dbReference type="EMBL" id="JBICBT010000590">
    <property type="protein sequence ID" value="KAL3108508.1"/>
    <property type="molecule type" value="Genomic_DNA"/>
</dbReference>
<accession>A0ABD2L021</accession>